<keyword evidence="4" id="KW-1185">Reference proteome</keyword>
<organism evidence="3 4">
    <name type="scientific">Magallana gigas</name>
    <name type="common">Pacific oyster</name>
    <name type="synonym">Crassostrea gigas</name>
    <dbReference type="NCBI Taxonomy" id="29159"/>
    <lineage>
        <taxon>Eukaryota</taxon>
        <taxon>Metazoa</taxon>
        <taxon>Spiralia</taxon>
        <taxon>Lophotrochozoa</taxon>
        <taxon>Mollusca</taxon>
        <taxon>Bivalvia</taxon>
        <taxon>Autobranchia</taxon>
        <taxon>Pteriomorphia</taxon>
        <taxon>Ostreida</taxon>
        <taxon>Ostreoidea</taxon>
        <taxon>Ostreidae</taxon>
        <taxon>Magallana</taxon>
    </lineage>
</organism>
<sequence length="178" mass="19625">MPRLGRLKIVGNMETTTDILNIATSETPEYNELFSLSGSLLGMVFFIVIFCGCICKHSSFRDQTRGCSCCDNISCSLSDCESTVWRCWNKVSCVCSVCDVCQSGVRRCWGTITNTFSRRTESNCTTGNTNIEAPPTDMAPRLFSVIVDPAPSMTLPPSYDSIVTDPSQPPPTYEEAMR</sequence>
<feature type="region of interest" description="Disordered" evidence="1">
    <location>
        <begin position="157"/>
        <end position="178"/>
    </location>
</feature>
<dbReference type="EnsemblMetazoa" id="G10335.2">
    <property type="protein sequence ID" value="G10335.2:cds"/>
    <property type="gene ID" value="G10335"/>
</dbReference>
<dbReference type="AlphaFoldDB" id="A0A8W8HNR8"/>
<accession>A0A8W8HNR8</accession>
<keyword evidence="2" id="KW-0472">Membrane</keyword>
<evidence type="ECO:0000256" key="2">
    <source>
        <dbReference type="SAM" id="Phobius"/>
    </source>
</evidence>
<dbReference type="Proteomes" id="UP000005408">
    <property type="component" value="Unassembled WGS sequence"/>
</dbReference>
<evidence type="ECO:0000313" key="3">
    <source>
        <dbReference type="EnsemblMetazoa" id="G10335.2:cds"/>
    </source>
</evidence>
<name>A0A8W8HNR8_MAGGI</name>
<feature type="transmembrane region" description="Helical" evidence="2">
    <location>
        <begin position="33"/>
        <end position="55"/>
    </location>
</feature>
<evidence type="ECO:0000313" key="4">
    <source>
        <dbReference type="Proteomes" id="UP000005408"/>
    </source>
</evidence>
<keyword evidence="2" id="KW-0812">Transmembrane</keyword>
<protein>
    <submittedName>
        <fullName evidence="3">Uncharacterized protein</fullName>
    </submittedName>
</protein>
<proteinExistence type="predicted"/>
<keyword evidence="2" id="KW-1133">Transmembrane helix</keyword>
<reference evidence="3" key="1">
    <citation type="submission" date="2022-08" db="UniProtKB">
        <authorList>
            <consortium name="EnsemblMetazoa"/>
        </authorList>
    </citation>
    <scope>IDENTIFICATION</scope>
    <source>
        <strain evidence="3">05x7-T-G4-1.051#20</strain>
    </source>
</reference>
<evidence type="ECO:0000256" key="1">
    <source>
        <dbReference type="SAM" id="MobiDB-lite"/>
    </source>
</evidence>